<proteinExistence type="predicted"/>
<keyword evidence="3" id="KW-0288">FMN</keyword>
<evidence type="ECO:0000256" key="3">
    <source>
        <dbReference type="ARBA" id="ARBA00022643"/>
    </source>
</evidence>
<evidence type="ECO:0000259" key="6">
    <source>
        <dbReference type="Pfam" id="PF00724"/>
    </source>
</evidence>
<gene>
    <name evidence="7" type="ORF">IQ35_01965</name>
</gene>
<dbReference type="GO" id="GO:0003959">
    <property type="term" value="F:NADPH dehydrogenase activity"/>
    <property type="evidence" value="ECO:0007669"/>
    <property type="project" value="InterPro"/>
</dbReference>
<keyword evidence="5" id="KW-0560">Oxidoreductase</keyword>
<dbReference type="Gene3D" id="3.20.20.70">
    <property type="entry name" value="Aldolase class I"/>
    <property type="match status" value="1"/>
</dbReference>
<dbReference type="Proteomes" id="UP000316624">
    <property type="component" value="Unassembled WGS sequence"/>
</dbReference>
<dbReference type="InterPro" id="IPR001155">
    <property type="entry name" value="OxRdtase_FMN_N"/>
</dbReference>
<comment type="cofactor">
    <cofactor evidence="1">
        <name>FMN</name>
        <dbReference type="ChEBI" id="CHEBI:58210"/>
    </cofactor>
</comment>
<evidence type="ECO:0000256" key="1">
    <source>
        <dbReference type="ARBA" id="ARBA00001917"/>
    </source>
</evidence>
<comment type="caution">
    <text evidence="7">The sequence shown here is derived from an EMBL/GenBank/DDBJ whole genome shotgun (WGS) entry which is preliminary data.</text>
</comment>
<dbReference type="GO" id="GO:0010181">
    <property type="term" value="F:FMN binding"/>
    <property type="evidence" value="ECO:0007669"/>
    <property type="project" value="InterPro"/>
</dbReference>
<dbReference type="GO" id="GO:0050661">
    <property type="term" value="F:NADP binding"/>
    <property type="evidence" value="ECO:0007669"/>
    <property type="project" value="InterPro"/>
</dbReference>
<evidence type="ECO:0000313" key="8">
    <source>
        <dbReference type="Proteomes" id="UP000316624"/>
    </source>
</evidence>
<dbReference type="RefSeq" id="WP_021245398.1">
    <property type="nucleotide sequence ID" value="NZ_JACIIY010000004.1"/>
</dbReference>
<accession>A0A562KEC6</accession>
<dbReference type="InterPro" id="IPR013785">
    <property type="entry name" value="Aldolase_TIM"/>
</dbReference>
<evidence type="ECO:0000256" key="2">
    <source>
        <dbReference type="ARBA" id="ARBA00022630"/>
    </source>
</evidence>
<evidence type="ECO:0000256" key="4">
    <source>
        <dbReference type="ARBA" id="ARBA00022857"/>
    </source>
</evidence>
<keyword evidence="4" id="KW-0521">NADP</keyword>
<dbReference type="EMBL" id="VLKK01000006">
    <property type="protein sequence ID" value="TWH93756.1"/>
    <property type="molecule type" value="Genomic_DNA"/>
</dbReference>
<sequence>MTAILTSTLFKPLTARGVTIPNRTVMAPMGRMFAQNHVPHPDAPAYYRRRIEGGIGLVITEATGVDHPLAADHGGTPHMHGEAALAGWKKVVDEVHGVGGLIFPQLFHQGMLHGGGNPDVPVNSLRPSGTIGTPGPTSFAPQFIERALAPTRPMSEEEIADAIAAYARSVKNAVAVGFDGIALHGAHGYLIDSFLWGESNRRTDRWGGDHKQRTAFAVEVIKAARAEMPDDMPLVFRFSQHKSSNYDARNTETPQELEAMLGPIVDAGVDILDASIRRFWQPAYEGSPLNLAGWAKKLVGKPVIAVGSVGLGFTASETFMKTGTEQADDNIALLMERFNEGEFDMIAIGRSLISDPDYVNKLRRGEEPVRFSRKALETLA</sequence>
<keyword evidence="2" id="KW-0285">Flavoprotein</keyword>
<dbReference type="PANTHER" id="PTHR43303">
    <property type="entry name" value="NADPH DEHYDROGENASE C23G7.10C-RELATED"/>
    <property type="match status" value="1"/>
</dbReference>
<protein>
    <submittedName>
        <fullName evidence="7">2,4-dienoyl-CoA reductase-like NADH-dependent reductase (Old Yellow Enzyme family)</fullName>
    </submittedName>
</protein>
<dbReference type="PANTHER" id="PTHR43303:SF4">
    <property type="entry name" value="NADPH DEHYDROGENASE C23G7.10C-RELATED"/>
    <property type="match status" value="1"/>
</dbReference>
<evidence type="ECO:0000313" key="7">
    <source>
        <dbReference type="EMBL" id="TWH93756.1"/>
    </source>
</evidence>
<dbReference type="AlphaFoldDB" id="A0A562KEC6"/>
<feature type="domain" description="NADH:flavin oxidoreductase/NADH oxidase N-terminal" evidence="6">
    <location>
        <begin position="9"/>
        <end position="365"/>
    </location>
</feature>
<reference evidence="7 8" key="1">
    <citation type="journal article" date="2015" name="Stand. Genomic Sci.">
        <title>Genomic Encyclopedia of Bacterial and Archaeal Type Strains, Phase III: the genomes of soil and plant-associated and newly described type strains.</title>
        <authorList>
            <person name="Whitman W.B."/>
            <person name="Woyke T."/>
            <person name="Klenk H.P."/>
            <person name="Zhou Y."/>
            <person name="Lilburn T.G."/>
            <person name="Beck B.J."/>
            <person name="De Vos P."/>
            <person name="Vandamme P."/>
            <person name="Eisen J.A."/>
            <person name="Garrity G."/>
            <person name="Hugenholtz P."/>
            <person name="Kyrpides N.C."/>
        </authorList>
    </citation>
    <scope>NUCLEOTIDE SEQUENCE [LARGE SCALE GENOMIC DNA]</scope>
    <source>
        <strain evidence="7 8">CGMCC 1.7748</strain>
    </source>
</reference>
<name>A0A562KEC6_SPHWJ</name>
<organism evidence="7 8">
    <name type="scientific">Sphingobium wenxiniae (strain DSM 21828 / CGMCC 1.7748 / JZ-1)</name>
    <dbReference type="NCBI Taxonomy" id="595605"/>
    <lineage>
        <taxon>Bacteria</taxon>
        <taxon>Pseudomonadati</taxon>
        <taxon>Pseudomonadota</taxon>
        <taxon>Alphaproteobacteria</taxon>
        <taxon>Sphingomonadales</taxon>
        <taxon>Sphingomonadaceae</taxon>
        <taxon>Sphingobium</taxon>
    </lineage>
</organism>
<keyword evidence="8" id="KW-1185">Reference proteome</keyword>
<dbReference type="InterPro" id="IPR044152">
    <property type="entry name" value="YqjM-like"/>
</dbReference>
<evidence type="ECO:0000256" key="5">
    <source>
        <dbReference type="ARBA" id="ARBA00023002"/>
    </source>
</evidence>
<dbReference type="Pfam" id="PF00724">
    <property type="entry name" value="Oxidored_FMN"/>
    <property type="match status" value="1"/>
</dbReference>
<dbReference type="SUPFAM" id="SSF51395">
    <property type="entry name" value="FMN-linked oxidoreductases"/>
    <property type="match status" value="1"/>
</dbReference>